<feature type="region of interest" description="Disordered" evidence="1">
    <location>
        <begin position="108"/>
        <end position="153"/>
    </location>
</feature>
<proteinExistence type="predicted"/>
<reference evidence="2 3" key="1">
    <citation type="journal article" date="2013" name="Proc. Natl. Acad. Sci. U.S.A.">
        <title>Genome of an arbuscular mycorrhizal fungus provides insight into the oldest plant symbiosis.</title>
        <authorList>
            <person name="Tisserant E."/>
            <person name="Malbreil M."/>
            <person name="Kuo A."/>
            <person name="Kohler A."/>
            <person name="Symeonidi A."/>
            <person name="Balestrini R."/>
            <person name="Charron P."/>
            <person name="Duensing N."/>
            <person name="Frei Dit Frey N."/>
            <person name="Gianinazzi-Pearson V."/>
            <person name="Gilbert L.B."/>
            <person name="Handa Y."/>
            <person name="Herr J.R."/>
            <person name="Hijri M."/>
            <person name="Koul R."/>
            <person name="Kawaguchi M."/>
            <person name="Krajinski F."/>
            <person name="Lammers P.J."/>
            <person name="Masclaux F.G."/>
            <person name="Murat C."/>
            <person name="Morin E."/>
            <person name="Ndikumana S."/>
            <person name="Pagni M."/>
            <person name="Petitpierre D."/>
            <person name="Requena N."/>
            <person name="Rosikiewicz P."/>
            <person name="Riley R."/>
            <person name="Saito K."/>
            <person name="San Clemente H."/>
            <person name="Shapiro H."/>
            <person name="van Tuinen D."/>
            <person name="Becard G."/>
            <person name="Bonfante P."/>
            <person name="Paszkowski U."/>
            <person name="Shachar-Hill Y.Y."/>
            <person name="Tuskan G.A."/>
            <person name="Young P.W."/>
            <person name="Sanders I.R."/>
            <person name="Henrissat B."/>
            <person name="Rensing S.A."/>
            <person name="Grigoriev I.V."/>
            <person name="Corradi N."/>
            <person name="Roux C."/>
            <person name="Martin F."/>
        </authorList>
    </citation>
    <scope>NUCLEOTIDE SEQUENCE [LARGE SCALE GENOMIC DNA]</scope>
    <source>
        <strain evidence="2 3">DAOM 197198</strain>
    </source>
</reference>
<evidence type="ECO:0000313" key="2">
    <source>
        <dbReference type="EMBL" id="POG53516.1"/>
    </source>
</evidence>
<feature type="compositionally biased region" description="Acidic residues" evidence="1">
    <location>
        <begin position="26"/>
        <end position="40"/>
    </location>
</feature>
<protein>
    <submittedName>
        <fullName evidence="2">Uncharacterized protein</fullName>
    </submittedName>
</protein>
<name>A0A2P4NK61_RHIID</name>
<evidence type="ECO:0000256" key="1">
    <source>
        <dbReference type="SAM" id="MobiDB-lite"/>
    </source>
</evidence>
<reference evidence="2 3" key="2">
    <citation type="journal article" date="2018" name="New Phytol.">
        <title>High intraspecific genome diversity in the model arbuscular mycorrhizal symbiont Rhizophagus irregularis.</title>
        <authorList>
            <person name="Chen E.C.H."/>
            <person name="Morin E."/>
            <person name="Beaudet D."/>
            <person name="Noel J."/>
            <person name="Yildirir G."/>
            <person name="Ndikumana S."/>
            <person name="Charron P."/>
            <person name="St-Onge C."/>
            <person name="Giorgi J."/>
            <person name="Kruger M."/>
            <person name="Marton T."/>
            <person name="Ropars J."/>
            <person name="Grigoriev I.V."/>
            <person name="Hainaut M."/>
            <person name="Henrissat B."/>
            <person name="Roux C."/>
            <person name="Martin F."/>
            <person name="Corradi N."/>
        </authorList>
    </citation>
    <scope>NUCLEOTIDE SEQUENCE [LARGE SCALE GENOMIC DNA]</scope>
    <source>
        <strain evidence="2 3">DAOM 197198</strain>
    </source>
</reference>
<organism evidence="2 3">
    <name type="scientific">Rhizophagus irregularis (strain DAOM 181602 / DAOM 197198 / MUCL 43194)</name>
    <name type="common">Arbuscular mycorrhizal fungus</name>
    <name type="synonym">Glomus intraradices</name>
    <dbReference type="NCBI Taxonomy" id="747089"/>
    <lineage>
        <taxon>Eukaryota</taxon>
        <taxon>Fungi</taxon>
        <taxon>Fungi incertae sedis</taxon>
        <taxon>Mucoromycota</taxon>
        <taxon>Glomeromycotina</taxon>
        <taxon>Glomeromycetes</taxon>
        <taxon>Glomerales</taxon>
        <taxon>Glomeraceae</taxon>
        <taxon>Rhizophagus</taxon>
    </lineage>
</organism>
<feature type="compositionally biased region" description="Basic residues" evidence="1">
    <location>
        <begin position="134"/>
        <end position="153"/>
    </location>
</feature>
<comment type="caution">
    <text evidence="2">The sequence shown here is derived from an EMBL/GenBank/DDBJ whole genome shotgun (WGS) entry which is preliminary data.</text>
</comment>
<sequence length="153" mass="17970">MKNSRMQDDLVQILKDSGYHSKEWEKTDEDDEDDENDEEELQRLLHDRIDPMVELLRKKPPNLKCKRVLDKTEKDSVPPAGTPSWCLNRKALEKFNRLTKNIPVYDYDTDESIIQDNNGADDDVDNKVVNNKNNNKRKKKKNKSKSKNKKAKK</sequence>
<dbReference type="Proteomes" id="UP000018888">
    <property type="component" value="Unassembled WGS sequence"/>
</dbReference>
<dbReference type="AlphaFoldDB" id="A0A2P4NK61"/>
<accession>A0A2P4NK61</accession>
<gene>
    <name evidence="2" type="ORF">GLOIN_2v1792247</name>
</gene>
<dbReference type="EMBL" id="AUPC02000931">
    <property type="protein sequence ID" value="POG53516.1"/>
    <property type="molecule type" value="Genomic_DNA"/>
</dbReference>
<feature type="region of interest" description="Disordered" evidence="1">
    <location>
        <begin position="16"/>
        <end position="40"/>
    </location>
</feature>
<evidence type="ECO:0000313" key="3">
    <source>
        <dbReference type="Proteomes" id="UP000018888"/>
    </source>
</evidence>
<feature type="compositionally biased region" description="Acidic residues" evidence="1">
    <location>
        <begin position="108"/>
        <end position="124"/>
    </location>
</feature>
<keyword evidence="3" id="KW-1185">Reference proteome</keyword>